<dbReference type="Proteomes" id="UP000310200">
    <property type="component" value="Unassembled WGS sequence"/>
</dbReference>
<dbReference type="AlphaFoldDB" id="A0A4S2K3Y4"/>
<protein>
    <submittedName>
        <fullName evidence="2">Uncharacterized protein</fullName>
    </submittedName>
</protein>
<evidence type="ECO:0000313" key="3">
    <source>
        <dbReference type="Proteomes" id="UP000310200"/>
    </source>
</evidence>
<evidence type="ECO:0000256" key="1">
    <source>
        <dbReference type="SAM" id="MobiDB-lite"/>
    </source>
</evidence>
<proteinExistence type="predicted"/>
<feature type="region of interest" description="Disordered" evidence="1">
    <location>
        <begin position="1"/>
        <end position="77"/>
    </location>
</feature>
<comment type="caution">
    <text evidence="2">The sequence shown here is derived from an EMBL/GenBank/DDBJ whole genome shotgun (WGS) entry which is preliminary data.</text>
</comment>
<gene>
    <name evidence="2" type="ORF">DBV15_04338</name>
</gene>
<keyword evidence="3" id="KW-1185">Reference proteome</keyword>
<sequence>MRGGEKRDDEWDGFQAGSEPLLDFCTSATSPHASPPMKQRKAACSPRNRGKFAPRFAEKDLKDSEDTLVKTRSNPQN</sequence>
<dbReference type="EMBL" id="QBLH01003184">
    <property type="protein sequence ID" value="TGZ43793.1"/>
    <property type="molecule type" value="Genomic_DNA"/>
</dbReference>
<name>A0A4S2K3Y4_9HYME</name>
<reference evidence="2 3" key="1">
    <citation type="journal article" date="2019" name="Philos. Trans. R. Soc. Lond., B, Biol. Sci.">
        <title>Ant behaviour and brain gene expression of defending hosts depend on the ecological success of the intruding social parasite.</title>
        <authorList>
            <person name="Kaur R."/>
            <person name="Stoldt M."/>
            <person name="Jongepier E."/>
            <person name="Feldmeyer B."/>
            <person name="Menzel F."/>
            <person name="Bornberg-Bauer E."/>
            <person name="Foitzik S."/>
        </authorList>
    </citation>
    <scope>NUCLEOTIDE SEQUENCE [LARGE SCALE GENOMIC DNA]</scope>
    <source>
        <tissue evidence="2">Whole body</tissue>
    </source>
</reference>
<accession>A0A4S2K3Y4</accession>
<organism evidence="2 3">
    <name type="scientific">Temnothorax longispinosus</name>
    <dbReference type="NCBI Taxonomy" id="300112"/>
    <lineage>
        <taxon>Eukaryota</taxon>
        <taxon>Metazoa</taxon>
        <taxon>Ecdysozoa</taxon>
        <taxon>Arthropoda</taxon>
        <taxon>Hexapoda</taxon>
        <taxon>Insecta</taxon>
        <taxon>Pterygota</taxon>
        <taxon>Neoptera</taxon>
        <taxon>Endopterygota</taxon>
        <taxon>Hymenoptera</taxon>
        <taxon>Apocrita</taxon>
        <taxon>Aculeata</taxon>
        <taxon>Formicoidea</taxon>
        <taxon>Formicidae</taxon>
        <taxon>Myrmicinae</taxon>
        <taxon>Temnothorax</taxon>
    </lineage>
</organism>
<evidence type="ECO:0000313" key="2">
    <source>
        <dbReference type="EMBL" id="TGZ43793.1"/>
    </source>
</evidence>
<feature type="compositionally biased region" description="Basic and acidic residues" evidence="1">
    <location>
        <begin position="56"/>
        <end position="69"/>
    </location>
</feature>